<dbReference type="InterPro" id="IPR007110">
    <property type="entry name" value="Ig-like_dom"/>
</dbReference>
<keyword evidence="11" id="KW-1185">Reference proteome</keyword>
<evidence type="ECO:0000256" key="2">
    <source>
        <dbReference type="ARBA" id="ARBA00022475"/>
    </source>
</evidence>
<dbReference type="GeneTree" id="ENSGT01030000234530"/>
<keyword evidence="5 8" id="KW-0472">Membrane</keyword>
<dbReference type="OrthoDB" id="6370831at2759"/>
<accession>A0A8C9S6X9</accession>
<protein>
    <recommendedName>
        <fullName evidence="9">Ig-like domain-containing protein</fullName>
    </recommendedName>
</protein>
<dbReference type="GO" id="GO:0005886">
    <property type="term" value="C:plasma membrane"/>
    <property type="evidence" value="ECO:0007669"/>
    <property type="project" value="UniProtKB-SubCell"/>
</dbReference>
<evidence type="ECO:0000256" key="5">
    <source>
        <dbReference type="ARBA" id="ARBA00023136"/>
    </source>
</evidence>
<dbReference type="Gene3D" id="2.60.40.10">
    <property type="entry name" value="Immunoglobulins"/>
    <property type="match status" value="2"/>
</dbReference>
<dbReference type="SUPFAM" id="SSF48726">
    <property type="entry name" value="Immunoglobulin"/>
    <property type="match status" value="2"/>
</dbReference>
<dbReference type="GO" id="GO:0002376">
    <property type="term" value="P:immune system process"/>
    <property type="evidence" value="ECO:0007669"/>
    <property type="project" value="UniProtKB-KW"/>
</dbReference>
<dbReference type="PROSITE" id="PS50835">
    <property type="entry name" value="IG_LIKE"/>
    <property type="match status" value="2"/>
</dbReference>
<evidence type="ECO:0000313" key="10">
    <source>
        <dbReference type="Ensembl" id="ENSSFOP00015027307.2"/>
    </source>
</evidence>
<dbReference type="SMART" id="SM00406">
    <property type="entry name" value="IGv"/>
    <property type="match status" value="2"/>
</dbReference>
<evidence type="ECO:0000313" key="11">
    <source>
        <dbReference type="Proteomes" id="UP000694397"/>
    </source>
</evidence>
<dbReference type="InterPro" id="IPR036179">
    <property type="entry name" value="Ig-like_dom_sf"/>
</dbReference>
<keyword evidence="4" id="KW-0391">Immunity</keyword>
<reference evidence="10" key="3">
    <citation type="submission" date="2025-09" db="UniProtKB">
        <authorList>
            <consortium name="Ensembl"/>
        </authorList>
    </citation>
    <scope>IDENTIFICATION</scope>
</reference>
<keyword evidence="7" id="KW-0325">Glycoprotein</keyword>
<dbReference type="InterPro" id="IPR013106">
    <property type="entry name" value="Ig_V-set"/>
</dbReference>
<feature type="domain" description="Ig-like" evidence="9">
    <location>
        <begin position="32"/>
        <end position="112"/>
    </location>
</feature>
<keyword evidence="2" id="KW-1003">Cell membrane</keyword>
<dbReference type="Proteomes" id="UP000694397">
    <property type="component" value="Chromosome 13"/>
</dbReference>
<keyword evidence="8" id="KW-0812">Transmembrane</keyword>
<keyword evidence="8" id="KW-1133">Transmembrane helix</keyword>
<dbReference type="PANTHER" id="PTHR19433:SF133">
    <property type="entry name" value="IMMUNE-TYPE RECEPTOR 5 PRECURSOR-RELATED"/>
    <property type="match status" value="1"/>
</dbReference>
<dbReference type="Pfam" id="PF07686">
    <property type="entry name" value="V-set"/>
    <property type="match status" value="2"/>
</dbReference>
<dbReference type="CDD" id="cd00099">
    <property type="entry name" value="IgV"/>
    <property type="match status" value="1"/>
</dbReference>
<proteinExistence type="predicted"/>
<sequence>MLMDFHGFFCVIDSTLASEVVQPDLLITAQLGDSVTLSCFCLKDEVSFIAWFKQPVGQKPQIIVKAYYLADGDFSDELKNKDRFHVRKEQGSFNLTISKTERSDSAVYYCAAVFYYEITFGQGTFLKFTDSNSRTVVQQVVSDPVHPGDSVTLQCTIDSETCAGEHSVYWFRHGSGESLPGLIYTHGNRSDECEKSPEAGSPTHGCVYSLPKRNLSRSDAGIYYCAVATCGDILFGNGTKLDIEGFDWGSEKTALVWLSIIRTGVLFCVLLMLTILYGLLRTSQNT</sequence>
<evidence type="ECO:0000256" key="6">
    <source>
        <dbReference type="ARBA" id="ARBA00023157"/>
    </source>
</evidence>
<evidence type="ECO:0000256" key="1">
    <source>
        <dbReference type="ARBA" id="ARBA00004236"/>
    </source>
</evidence>
<dbReference type="Ensembl" id="ENSSFOT00015027615.2">
    <property type="protein sequence ID" value="ENSSFOP00015027307.2"/>
    <property type="gene ID" value="ENSSFOG00015017520.2"/>
</dbReference>
<dbReference type="PANTHER" id="PTHR19433">
    <property type="entry name" value="T-CELL RECEPTOR ALPHA CHAIN V REGION-RELATED"/>
    <property type="match status" value="1"/>
</dbReference>
<dbReference type="SMART" id="SM00409">
    <property type="entry name" value="IG"/>
    <property type="match status" value="2"/>
</dbReference>
<evidence type="ECO:0000256" key="3">
    <source>
        <dbReference type="ARBA" id="ARBA00022729"/>
    </source>
</evidence>
<reference evidence="10" key="2">
    <citation type="submission" date="2025-08" db="UniProtKB">
        <authorList>
            <consortium name="Ensembl"/>
        </authorList>
    </citation>
    <scope>IDENTIFICATION</scope>
</reference>
<feature type="transmembrane region" description="Helical" evidence="8">
    <location>
        <begin position="254"/>
        <end position="280"/>
    </location>
</feature>
<dbReference type="GO" id="GO:0009617">
    <property type="term" value="P:response to bacterium"/>
    <property type="evidence" value="ECO:0007669"/>
    <property type="project" value="TreeGrafter"/>
</dbReference>
<dbReference type="InterPro" id="IPR013783">
    <property type="entry name" value="Ig-like_fold"/>
</dbReference>
<organism evidence="10 11">
    <name type="scientific">Scleropages formosus</name>
    <name type="common">Asian bonytongue</name>
    <name type="synonym">Osteoglossum formosum</name>
    <dbReference type="NCBI Taxonomy" id="113540"/>
    <lineage>
        <taxon>Eukaryota</taxon>
        <taxon>Metazoa</taxon>
        <taxon>Chordata</taxon>
        <taxon>Craniata</taxon>
        <taxon>Vertebrata</taxon>
        <taxon>Euteleostomi</taxon>
        <taxon>Actinopterygii</taxon>
        <taxon>Neopterygii</taxon>
        <taxon>Teleostei</taxon>
        <taxon>Osteoglossocephala</taxon>
        <taxon>Osteoglossomorpha</taxon>
        <taxon>Osteoglossiformes</taxon>
        <taxon>Osteoglossidae</taxon>
        <taxon>Scleropages</taxon>
    </lineage>
</organism>
<evidence type="ECO:0000256" key="7">
    <source>
        <dbReference type="ARBA" id="ARBA00023180"/>
    </source>
</evidence>
<reference evidence="10 11" key="1">
    <citation type="submission" date="2019-04" db="EMBL/GenBank/DDBJ databases">
        <authorList>
            <consortium name="Wellcome Sanger Institute Data Sharing"/>
        </authorList>
    </citation>
    <scope>NUCLEOTIDE SEQUENCE [LARGE SCALE GENOMIC DNA]</scope>
</reference>
<dbReference type="InterPro" id="IPR003599">
    <property type="entry name" value="Ig_sub"/>
</dbReference>
<feature type="domain" description="Ig-like" evidence="9">
    <location>
        <begin position="134"/>
        <end position="227"/>
    </location>
</feature>
<evidence type="ECO:0000259" key="9">
    <source>
        <dbReference type="PROSITE" id="PS50835"/>
    </source>
</evidence>
<evidence type="ECO:0000256" key="4">
    <source>
        <dbReference type="ARBA" id="ARBA00022859"/>
    </source>
</evidence>
<evidence type="ECO:0000256" key="8">
    <source>
        <dbReference type="SAM" id="Phobius"/>
    </source>
</evidence>
<keyword evidence="3" id="KW-0732">Signal</keyword>
<name>A0A8C9S6X9_SCLFO</name>
<comment type="subcellular location">
    <subcellularLocation>
        <location evidence="1">Cell membrane</location>
    </subcellularLocation>
</comment>
<dbReference type="InterPro" id="IPR052051">
    <property type="entry name" value="TCR_complex_component"/>
</dbReference>
<dbReference type="AlphaFoldDB" id="A0A8C9S6X9"/>
<keyword evidence="6" id="KW-1015">Disulfide bond</keyword>